<dbReference type="SMART" id="SM00563">
    <property type="entry name" value="PlsC"/>
    <property type="match status" value="1"/>
</dbReference>
<evidence type="ECO:0000256" key="3">
    <source>
        <dbReference type="ARBA" id="ARBA00023315"/>
    </source>
</evidence>
<sequence length="255" mass="28975">MKSWSTTYLGRTILSIWAWIALVISILVTVPAVFVTWLFTRWHDPARYKAGYRFRRLAVILHKLNPLWKFKVSGKIPDNPRNPYVVISNHESFVDMILISQLPFEMKWISKSTFFKIPLVGWTMRMAGDIRLDRNDKKSGARVVRESLDRLSKKVSIMIFPEGTRSADGVLKPFKSGAFRIAIRAGVPILPLAVVGTREALVKNDWRYGTTDAEVRVLDPIPTEGLTKADVNDLRDRAHRAISDALADMKAERAA</sequence>
<comment type="caution">
    <text evidence="7">The sequence shown here is derived from an EMBL/GenBank/DDBJ whole genome shotgun (WGS) entry which is preliminary data.</text>
</comment>
<keyword evidence="5" id="KW-1133">Transmembrane helix</keyword>
<dbReference type="Pfam" id="PF01553">
    <property type="entry name" value="Acyltransferase"/>
    <property type="match status" value="1"/>
</dbReference>
<comment type="catalytic activity">
    <reaction evidence="4">
        <text>a 1-acyl-sn-glycero-3-phosphate + an acyl-CoA = a 1,2-diacyl-sn-glycero-3-phosphate + CoA</text>
        <dbReference type="Rhea" id="RHEA:19709"/>
        <dbReference type="ChEBI" id="CHEBI:57287"/>
        <dbReference type="ChEBI" id="CHEBI:57970"/>
        <dbReference type="ChEBI" id="CHEBI:58342"/>
        <dbReference type="ChEBI" id="CHEBI:58608"/>
        <dbReference type="EC" id="2.3.1.51"/>
    </reaction>
</comment>
<keyword evidence="2 4" id="KW-0808">Transferase</keyword>
<evidence type="ECO:0000256" key="5">
    <source>
        <dbReference type="SAM" id="Phobius"/>
    </source>
</evidence>
<proteinExistence type="inferred from homology"/>
<keyword evidence="3 4" id="KW-0012">Acyltransferase</keyword>
<comment type="similarity">
    <text evidence="1 4">Belongs to the 1-acyl-sn-glycerol-3-phosphate acyltransferase family.</text>
</comment>
<dbReference type="Proteomes" id="UP000230914">
    <property type="component" value="Unassembled WGS sequence"/>
</dbReference>
<keyword evidence="5" id="KW-0812">Transmembrane</keyword>
<evidence type="ECO:0000256" key="1">
    <source>
        <dbReference type="ARBA" id="ARBA00008655"/>
    </source>
</evidence>
<evidence type="ECO:0000256" key="4">
    <source>
        <dbReference type="RuleBase" id="RU361267"/>
    </source>
</evidence>
<name>A0A2G6KB28_9ACTN</name>
<dbReference type="CDD" id="cd07989">
    <property type="entry name" value="LPLAT_AGPAT-like"/>
    <property type="match status" value="1"/>
</dbReference>
<accession>A0A2G6KB28</accession>
<dbReference type="EMBL" id="PDSL01000040">
    <property type="protein sequence ID" value="PIE32916.1"/>
    <property type="molecule type" value="Genomic_DNA"/>
</dbReference>
<keyword evidence="4" id="KW-0444">Lipid biosynthesis</keyword>
<comment type="domain">
    <text evidence="4">The HXXXXD motif is essential for acyltransferase activity and may constitute the binding site for the phosphate moiety of the glycerol-3-phosphate.</text>
</comment>
<dbReference type="SUPFAM" id="SSF69593">
    <property type="entry name" value="Glycerol-3-phosphate (1)-acyltransferase"/>
    <property type="match status" value="1"/>
</dbReference>
<dbReference type="GO" id="GO:0016020">
    <property type="term" value="C:membrane"/>
    <property type="evidence" value="ECO:0007669"/>
    <property type="project" value="InterPro"/>
</dbReference>
<dbReference type="AlphaFoldDB" id="A0A2G6KB28"/>
<dbReference type="EC" id="2.3.1.51" evidence="4"/>
<dbReference type="NCBIfam" id="TIGR00530">
    <property type="entry name" value="AGP_acyltrn"/>
    <property type="match status" value="1"/>
</dbReference>
<feature type="transmembrane region" description="Helical" evidence="5">
    <location>
        <begin position="16"/>
        <end position="39"/>
    </location>
</feature>
<organism evidence="7 8">
    <name type="scientific">Ilumatobacter coccineus</name>
    <dbReference type="NCBI Taxonomy" id="467094"/>
    <lineage>
        <taxon>Bacteria</taxon>
        <taxon>Bacillati</taxon>
        <taxon>Actinomycetota</taxon>
        <taxon>Acidimicrobiia</taxon>
        <taxon>Acidimicrobiales</taxon>
        <taxon>Ilumatobacteraceae</taxon>
        <taxon>Ilumatobacter</taxon>
    </lineage>
</organism>
<dbReference type="InterPro" id="IPR004552">
    <property type="entry name" value="AGP_acyltrans"/>
</dbReference>
<evidence type="ECO:0000259" key="6">
    <source>
        <dbReference type="SMART" id="SM00563"/>
    </source>
</evidence>
<dbReference type="InterPro" id="IPR002123">
    <property type="entry name" value="Plipid/glycerol_acylTrfase"/>
</dbReference>
<keyword evidence="4" id="KW-1208">Phospholipid metabolism</keyword>
<keyword evidence="5" id="KW-0472">Membrane</keyword>
<keyword evidence="4" id="KW-0443">Lipid metabolism</keyword>
<evidence type="ECO:0000313" key="7">
    <source>
        <dbReference type="EMBL" id="PIE32916.1"/>
    </source>
</evidence>
<dbReference type="PANTHER" id="PTHR10434">
    <property type="entry name" value="1-ACYL-SN-GLYCEROL-3-PHOSPHATE ACYLTRANSFERASE"/>
    <property type="match status" value="1"/>
</dbReference>
<dbReference type="GO" id="GO:0003841">
    <property type="term" value="F:1-acylglycerol-3-phosphate O-acyltransferase activity"/>
    <property type="evidence" value="ECO:0007669"/>
    <property type="project" value="UniProtKB-UniRule"/>
</dbReference>
<gene>
    <name evidence="7" type="ORF">CSA55_02665</name>
</gene>
<evidence type="ECO:0000313" key="8">
    <source>
        <dbReference type="Proteomes" id="UP000230914"/>
    </source>
</evidence>
<feature type="domain" description="Phospholipid/glycerol acyltransferase" evidence="6">
    <location>
        <begin position="84"/>
        <end position="197"/>
    </location>
</feature>
<dbReference type="GO" id="GO:0006654">
    <property type="term" value="P:phosphatidic acid biosynthetic process"/>
    <property type="evidence" value="ECO:0007669"/>
    <property type="project" value="TreeGrafter"/>
</dbReference>
<reference evidence="7 8" key="1">
    <citation type="submission" date="2017-10" db="EMBL/GenBank/DDBJ databases">
        <title>Novel microbial diversity and functional potential in the marine mammal oral microbiome.</title>
        <authorList>
            <person name="Dudek N.K."/>
            <person name="Sun C.L."/>
            <person name="Burstein D."/>
            <person name="Kantor R.S."/>
            <person name="Aliaga Goltsman D.S."/>
            <person name="Bik E.M."/>
            <person name="Thomas B.C."/>
            <person name="Banfield J.F."/>
            <person name="Relman D.A."/>
        </authorList>
    </citation>
    <scope>NUCLEOTIDE SEQUENCE [LARGE SCALE GENOMIC DNA]</scope>
    <source>
        <strain evidence="7">DOLJORAL78_61_10</strain>
    </source>
</reference>
<keyword evidence="4" id="KW-0594">Phospholipid biosynthesis</keyword>
<dbReference type="PANTHER" id="PTHR10434:SF11">
    <property type="entry name" value="1-ACYL-SN-GLYCEROL-3-PHOSPHATE ACYLTRANSFERASE"/>
    <property type="match status" value="1"/>
</dbReference>
<protein>
    <recommendedName>
        <fullName evidence="4">1-acyl-sn-glycerol-3-phosphate acyltransferase</fullName>
        <ecNumber evidence="4">2.3.1.51</ecNumber>
    </recommendedName>
</protein>
<evidence type="ECO:0000256" key="2">
    <source>
        <dbReference type="ARBA" id="ARBA00022679"/>
    </source>
</evidence>